<gene>
    <name evidence="2" type="ORF">TPAB3V08_LOCUS13411</name>
</gene>
<keyword evidence="3" id="KW-1185">Reference proteome</keyword>
<comment type="caution">
    <text evidence="2">The sequence shown here is derived from an EMBL/GenBank/DDBJ whole genome shotgun (WGS) entry which is preliminary data.</text>
</comment>
<dbReference type="EMBL" id="CAJPIN010054613">
    <property type="protein sequence ID" value="CAG2066468.1"/>
    <property type="molecule type" value="Genomic_DNA"/>
</dbReference>
<organism evidence="2 3">
    <name type="scientific">Timema podura</name>
    <name type="common">Walking stick</name>
    <dbReference type="NCBI Taxonomy" id="61482"/>
    <lineage>
        <taxon>Eukaryota</taxon>
        <taxon>Metazoa</taxon>
        <taxon>Ecdysozoa</taxon>
        <taxon>Arthropoda</taxon>
        <taxon>Hexapoda</taxon>
        <taxon>Insecta</taxon>
        <taxon>Pterygota</taxon>
        <taxon>Neoptera</taxon>
        <taxon>Polyneoptera</taxon>
        <taxon>Phasmatodea</taxon>
        <taxon>Timematodea</taxon>
        <taxon>Timematoidea</taxon>
        <taxon>Timematidae</taxon>
        <taxon>Timema</taxon>
    </lineage>
</organism>
<name>A0ABN7PH62_TIMPD</name>
<proteinExistence type="predicted"/>
<accession>A0ABN7PH62</accession>
<protein>
    <submittedName>
        <fullName evidence="2">Uncharacterized protein</fullName>
    </submittedName>
</protein>
<reference evidence="2" key="1">
    <citation type="submission" date="2021-03" db="EMBL/GenBank/DDBJ databases">
        <authorList>
            <person name="Tran Van P."/>
        </authorList>
    </citation>
    <scope>NUCLEOTIDE SEQUENCE</scope>
</reference>
<evidence type="ECO:0000313" key="2">
    <source>
        <dbReference type="EMBL" id="CAG2066468.1"/>
    </source>
</evidence>
<feature type="chain" id="PRO_5047398789" evidence="1">
    <location>
        <begin position="24"/>
        <end position="102"/>
    </location>
</feature>
<evidence type="ECO:0000313" key="3">
    <source>
        <dbReference type="Proteomes" id="UP001153148"/>
    </source>
</evidence>
<evidence type="ECO:0000256" key="1">
    <source>
        <dbReference type="SAM" id="SignalP"/>
    </source>
</evidence>
<feature type="signal peptide" evidence="1">
    <location>
        <begin position="1"/>
        <end position="23"/>
    </location>
</feature>
<dbReference type="Proteomes" id="UP001153148">
    <property type="component" value="Unassembled WGS sequence"/>
</dbReference>
<sequence>MCLFVEVASLIVTNLLVSELTDSQGGDSVGILLGMDYDKLLGHTDQTVRSKKEQRWCAIPWLICEALSVLSKLTGIVIHERSSKHTDNILVVTTSILFLGEY</sequence>
<feature type="non-terminal residue" evidence="2">
    <location>
        <position position="102"/>
    </location>
</feature>
<keyword evidence="1" id="KW-0732">Signal</keyword>